<sequence length="112" mass="12328">MIAECVLVLATASLIVTSPITMSSGCQCAIRKVLSESDKACCPRTCSCIYQPVCGFNPCEEDNPQKMFRTFPNLCELEATICDGPGNLYYKLYKGTCVMDLQDETSCLVIYD</sequence>
<dbReference type="SUPFAM" id="SSF100895">
    <property type="entry name" value="Kazal-type serine protease inhibitors"/>
    <property type="match status" value="1"/>
</dbReference>
<evidence type="ECO:0000313" key="2">
    <source>
        <dbReference type="EMBL" id="JAS82098.1"/>
    </source>
</evidence>
<dbReference type="AlphaFoldDB" id="A0A1B6I576"/>
<proteinExistence type="predicted"/>
<gene>
    <name evidence="2" type="ORF">g.6809</name>
</gene>
<dbReference type="InterPro" id="IPR036058">
    <property type="entry name" value="Kazal_dom_sf"/>
</dbReference>
<accession>A0A1B6I576</accession>
<feature type="signal peptide" evidence="1">
    <location>
        <begin position="1"/>
        <end position="17"/>
    </location>
</feature>
<protein>
    <recommendedName>
        <fullName evidence="3">Kazal-like domain-containing protein</fullName>
    </recommendedName>
</protein>
<keyword evidence="1" id="KW-0732">Signal</keyword>
<dbReference type="Gene3D" id="3.30.60.30">
    <property type="match status" value="1"/>
</dbReference>
<dbReference type="EMBL" id="GECU01025608">
    <property type="protein sequence ID" value="JAS82098.1"/>
    <property type="molecule type" value="Transcribed_RNA"/>
</dbReference>
<name>A0A1B6I576_9HEMI</name>
<reference evidence="2" key="1">
    <citation type="submission" date="2015-11" db="EMBL/GenBank/DDBJ databases">
        <title>De novo transcriptome assembly of four potential Pierce s Disease insect vectors from Arizona vineyards.</title>
        <authorList>
            <person name="Tassone E.E."/>
        </authorList>
    </citation>
    <scope>NUCLEOTIDE SEQUENCE</scope>
</reference>
<organism evidence="2">
    <name type="scientific">Homalodisca liturata</name>
    <dbReference type="NCBI Taxonomy" id="320908"/>
    <lineage>
        <taxon>Eukaryota</taxon>
        <taxon>Metazoa</taxon>
        <taxon>Ecdysozoa</taxon>
        <taxon>Arthropoda</taxon>
        <taxon>Hexapoda</taxon>
        <taxon>Insecta</taxon>
        <taxon>Pterygota</taxon>
        <taxon>Neoptera</taxon>
        <taxon>Paraneoptera</taxon>
        <taxon>Hemiptera</taxon>
        <taxon>Auchenorrhyncha</taxon>
        <taxon>Membracoidea</taxon>
        <taxon>Cicadellidae</taxon>
        <taxon>Cicadellinae</taxon>
        <taxon>Proconiini</taxon>
        <taxon>Homalodisca</taxon>
    </lineage>
</organism>
<evidence type="ECO:0008006" key="3">
    <source>
        <dbReference type="Google" id="ProtNLM"/>
    </source>
</evidence>
<feature type="chain" id="PRO_5008584790" description="Kazal-like domain-containing protein" evidence="1">
    <location>
        <begin position="18"/>
        <end position="112"/>
    </location>
</feature>
<evidence type="ECO:0000256" key="1">
    <source>
        <dbReference type="SAM" id="SignalP"/>
    </source>
</evidence>